<feature type="transmembrane region" description="Helical" evidence="1">
    <location>
        <begin position="44"/>
        <end position="65"/>
    </location>
</feature>
<sequence length="163" mass="17171">MIIAISNLFGLPAHPLLVHVPIVLIPLAAITAIISIHKKYRREMLLVTAVMAVIGAAFLFLAAGAGESLQHDLPRSRAIHEHAESGEKSQGPTAAFAFVAVGAVLSLEASRRKFVYRGKSLPKWTATAFLALTVVGGVASTVAVSQAGHSGAKSVWESRIAEK</sequence>
<proteinExistence type="predicted"/>
<reference evidence="3" key="1">
    <citation type="submission" date="2020-05" db="EMBL/GenBank/DDBJ databases">
        <authorList>
            <person name="Chiriac C."/>
            <person name="Salcher M."/>
            <person name="Ghai R."/>
            <person name="Kavagutti S V."/>
        </authorList>
    </citation>
    <scope>NUCLEOTIDE SEQUENCE</scope>
</reference>
<evidence type="ECO:0000256" key="1">
    <source>
        <dbReference type="SAM" id="Phobius"/>
    </source>
</evidence>
<keyword evidence="1" id="KW-1133">Transmembrane helix</keyword>
<name>A0A6J6YHD8_9ZZZZ</name>
<feature type="transmembrane region" description="Helical" evidence="1">
    <location>
        <begin position="121"/>
        <end position="144"/>
    </location>
</feature>
<feature type="transmembrane region" description="Helical" evidence="1">
    <location>
        <begin position="91"/>
        <end position="109"/>
    </location>
</feature>
<protein>
    <submittedName>
        <fullName evidence="3">Unannotated protein</fullName>
    </submittedName>
</protein>
<dbReference type="InterPro" id="IPR019251">
    <property type="entry name" value="DUF2231_TM"/>
</dbReference>
<dbReference type="Pfam" id="PF09990">
    <property type="entry name" value="DUF2231"/>
    <property type="match status" value="1"/>
</dbReference>
<accession>A0A6J6YHD8</accession>
<feature type="domain" description="DUF2231" evidence="2">
    <location>
        <begin position="10"/>
        <end position="161"/>
    </location>
</feature>
<organism evidence="3">
    <name type="scientific">freshwater metagenome</name>
    <dbReference type="NCBI Taxonomy" id="449393"/>
    <lineage>
        <taxon>unclassified sequences</taxon>
        <taxon>metagenomes</taxon>
        <taxon>ecological metagenomes</taxon>
    </lineage>
</organism>
<evidence type="ECO:0000313" key="3">
    <source>
        <dbReference type="EMBL" id="CAB4806566.1"/>
    </source>
</evidence>
<feature type="transmembrane region" description="Helical" evidence="1">
    <location>
        <begin position="16"/>
        <end position="37"/>
    </location>
</feature>
<evidence type="ECO:0000259" key="2">
    <source>
        <dbReference type="Pfam" id="PF09990"/>
    </source>
</evidence>
<dbReference type="AlphaFoldDB" id="A0A6J6YHD8"/>
<dbReference type="EMBL" id="CAFAAP010000120">
    <property type="protein sequence ID" value="CAB4806566.1"/>
    <property type="molecule type" value="Genomic_DNA"/>
</dbReference>
<keyword evidence="1" id="KW-0472">Membrane</keyword>
<gene>
    <name evidence="3" type="ORF">UFOPK3026_00849</name>
</gene>
<keyword evidence="1" id="KW-0812">Transmembrane</keyword>